<sequence length="317" mass="35549">MLAPRTIHPSRIATTGRLVTARSFRSSSPLGLQQQQQQLPLCHQLSMSMSSPPKTLSRQGQQLWANAPFALITDTGIDSRPDFPRDHYAYELARMMAHIHNTLLRALNASYNQCLSISPDTPETQDFLIFNQCLYSMVKSHHDMEEESLFPAIGKVSGNPDVMAVNVQEHKRFETELQNFQAYIHDTDPKAYSGTQMKSLLESLGPLLREHLHHEIATLLDLHTVDSEALKGVFGMAQRGSSSDGSHDFFKDIPFALTCEDITLLLDGKPTPPFPGNLVRQLLKWTVGWRYSGVWRFAPSDFLGNPRPLLSPNPSNS</sequence>
<dbReference type="PANTHER" id="PTHR38048:SF2">
    <property type="entry name" value="HEMERYTHRIN-LIKE DOMAIN-CONTAINING PROTEIN"/>
    <property type="match status" value="1"/>
</dbReference>
<protein>
    <recommendedName>
        <fullName evidence="1">Hemerythrin-like domain-containing protein</fullName>
    </recommendedName>
</protein>
<comment type="caution">
    <text evidence="2">The sequence shown here is derived from an EMBL/GenBank/DDBJ whole genome shotgun (WGS) entry which is preliminary data.</text>
</comment>
<name>A0A124GPU0_PENFR</name>
<accession>A0A124GPU0</accession>
<dbReference type="InterPro" id="IPR053206">
    <property type="entry name" value="Dimeric_xanthone_biosynth"/>
</dbReference>
<dbReference type="Gene3D" id="1.20.120.520">
    <property type="entry name" value="nmb1532 protein domain like"/>
    <property type="match status" value="1"/>
</dbReference>
<dbReference type="InterPro" id="IPR012312">
    <property type="entry name" value="Hemerythrin-like"/>
</dbReference>
<evidence type="ECO:0000313" key="3">
    <source>
        <dbReference type="Proteomes" id="UP000055045"/>
    </source>
</evidence>
<dbReference type="EMBL" id="LLXE01000573">
    <property type="protein sequence ID" value="KUM56016.1"/>
    <property type="molecule type" value="Genomic_DNA"/>
</dbReference>
<organism evidence="2 3">
    <name type="scientific">Penicillium freii</name>
    <dbReference type="NCBI Taxonomy" id="48697"/>
    <lineage>
        <taxon>Eukaryota</taxon>
        <taxon>Fungi</taxon>
        <taxon>Dikarya</taxon>
        <taxon>Ascomycota</taxon>
        <taxon>Pezizomycotina</taxon>
        <taxon>Eurotiomycetes</taxon>
        <taxon>Eurotiomycetidae</taxon>
        <taxon>Eurotiales</taxon>
        <taxon>Aspergillaceae</taxon>
        <taxon>Penicillium</taxon>
    </lineage>
</organism>
<dbReference type="AlphaFoldDB" id="A0A124GPU0"/>
<reference evidence="2 3" key="1">
    <citation type="submission" date="2015-10" db="EMBL/GenBank/DDBJ databases">
        <title>Genome sequencing of Penicillium freii.</title>
        <authorList>
            <person name="Nguyen H.D."/>
            <person name="Visagie C.M."/>
            <person name="Seifert K.A."/>
        </authorList>
    </citation>
    <scope>NUCLEOTIDE SEQUENCE [LARGE SCALE GENOMIC DNA]</scope>
    <source>
        <strain evidence="2 3">DAOM 242723</strain>
    </source>
</reference>
<feature type="domain" description="Hemerythrin-like" evidence="1">
    <location>
        <begin position="95"/>
        <end position="220"/>
    </location>
</feature>
<gene>
    <name evidence="2" type="ORF">ACN42_g11215</name>
</gene>
<dbReference type="OrthoDB" id="58416at2759"/>
<dbReference type="PANTHER" id="PTHR38048">
    <property type="entry name" value="EXPRESSED PROTEIN"/>
    <property type="match status" value="1"/>
</dbReference>
<dbReference type="Pfam" id="PF01814">
    <property type="entry name" value="Hemerythrin"/>
    <property type="match status" value="1"/>
</dbReference>
<keyword evidence="3" id="KW-1185">Reference proteome</keyword>
<proteinExistence type="predicted"/>
<dbReference type="Proteomes" id="UP000055045">
    <property type="component" value="Unassembled WGS sequence"/>
</dbReference>
<evidence type="ECO:0000313" key="2">
    <source>
        <dbReference type="EMBL" id="KUM56016.1"/>
    </source>
</evidence>
<dbReference type="CDD" id="cd12108">
    <property type="entry name" value="Hr-like"/>
    <property type="match status" value="1"/>
</dbReference>
<evidence type="ECO:0000259" key="1">
    <source>
        <dbReference type="Pfam" id="PF01814"/>
    </source>
</evidence>